<dbReference type="Proteomes" id="UP000248987">
    <property type="component" value="Unassembled WGS sequence"/>
</dbReference>
<dbReference type="STRING" id="49280.A9996_03125"/>
<keyword evidence="8" id="KW-1185">Reference proteome</keyword>
<dbReference type="OrthoDB" id="9805504at2"/>
<evidence type="ECO:0000256" key="1">
    <source>
        <dbReference type="ARBA" id="ARBA00022722"/>
    </source>
</evidence>
<dbReference type="GO" id="GO:0016787">
    <property type="term" value="F:hydrolase activity"/>
    <property type="evidence" value="ECO:0007669"/>
    <property type="project" value="UniProtKB-KW"/>
</dbReference>
<feature type="chain" id="PRO_5030025594" evidence="5">
    <location>
        <begin position="22"/>
        <end position="165"/>
    </location>
</feature>
<dbReference type="AlphaFoldDB" id="A0A1A7R4N5"/>
<dbReference type="SMART" id="SM00318">
    <property type="entry name" value="SNc"/>
    <property type="match status" value="1"/>
</dbReference>
<evidence type="ECO:0000256" key="4">
    <source>
        <dbReference type="SAM" id="MobiDB-lite"/>
    </source>
</evidence>
<dbReference type="EMBL" id="QLLQ01000008">
    <property type="protein sequence ID" value="RAJ22734.1"/>
    <property type="molecule type" value="Genomic_DNA"/>
</dbReference>
<dbReference type="InterPro" id="IPR016071">
    <property type="entry name" value="Staphylococal_nuclease_OB-fold"/>
</dbReference>
<evidence type="ECO:0000256" key="3">
    <source>
        <dbReference type="ARBA" id="ARBA00022801"/>
    </source>
</evidence>
<evidence type="ECO:0000313" key="8">
    <source>
        <dbReference type="Proteomes" id="UP000248987"/>
    </source>
</evidence>
<reference evidence="7 8" key="1">
    <citation type="submission" date="2018-06" db="EMBL/GenBank/DDBJ databases">
        <title>Genomic Encyclopedia of Archaeal and Bacterial Type Strains, Phase II (KMG-II): from individual species to whole genera.</title>
        <authorList>
            <person name="Goeker M."/>
        </authorList>
    </citation>
    <scope>NUCLEOTIDE SEQUENCE [LARGE SCALE GENOMIC DNA]</scope>
    <source>
        <strain evidence="7 8">DSM 12408</strain>
    </source>
</reference>
<dbReference type="PROSITE" id="PS50830">
    <property type="entry name" value="TNASE_3"/>
    <property type="match status" value="1"/>
</dbReference>
<evidence type="ECO:0000256" key="2">
    <source>
        <dbReference type="ARBA" id="ARBA00022759"/>
    </source>
</evidence>
<protein>
    <submittedName>
        <fullName evidence="7">Endonuclease YncB(Thermonuclease family)</fullName>
    </submittedName>
</protein>
<dbReference type="Gene3D" id="2.40.50.90">
    <property type="match status" value="1"/>
</dbReference>
<gene>
    <name evidence="7" type="ORF">LX77_02289</name>
</gene>
<dbReference type="SUPFAM" id="SSF50199">
    <property type="entry name" value="Staphylococcal nuclease"/>
    <property type="match status" value="1"/>
</dbReference>
<dbReference type="Pfam" id="PF00565">
    <property type="entry name" value="SNase"/>
    <property type="match status" value="1"/>
</dbReference>
<organism evidence="7 8">
    <name type="scientific">Gelidibacter algens</name>
    <dbReference type="NCBI Taxonomy" id="49280"/>
    <lineage>
        <taxon>Bacteria</taxon>
        <taxon>Pseudomonadati</taxon>
        <taxon>Bacteroidota</taxon>
        <taxon>Flavobacteriia</taxon>
        <taxon>Flavobacteriales</taxon>
        <taxon>Flavobacteriaceae</taxon>
        <taxon>Gelidibacter</taxon>
    </lineage>
</organism>
<dbReference type="RefSeq" id="WP_066430778.1">
    <property type="nucleotide sequence ID" value="NZ_LZRN01000004.1"/>
</dbReference>
<feature type="region of interest" description="Disordered" evidence="4">
    <location>
        <begin position="141"/>
        <end position="165"/>
    </location>
</feature>
<evidence type="ECO:0000256" key="5">
    <source>
        <dbReference type="SAM" id="SignalP"/>
    </source>
</evidence>
<sequence>MNTIKLFLVACFVLSTLVSNSQTLSGKVIGIMDGDTFKLLTSDSTLVKVRLANIDCPEKKQPFSARAKEFTANAIFGKTVTINIQKTDRYKRYISDVIYDDALSLCHELVKHGLAWHYVKYSKDSALQDLEDRAKDAKVGLWRDPKPIAPWDWRSSKKKKKSRLK</sequence>
<keyword evidence="2 7" id="KW-0255">Endonuclease</keyword>
<comment type="caution">
    <text evidence="7">The sequence shown here is derived from an EMBL/GenBank/DDBJ whole genome shotgun (WGS) entry which is preliminary data.</text>
</comment>
<evidence type="ECO:0000313" key="7">
    <source>
        <dbReference type="EMBL" id="RAJ22734.1"/>
    </source>
</evidence>
<feature type="signal peptide" evidence="5">
    <location>
        <begin position="1"/>
        <end position="21"/>
    </location>
</feature>
<keyword evidence="1" id="KW-0540">Nuclease</keyword>
<dbReference type="InterPro" id="IPR035437">
    <property type="entry name" value="SNase_OB-fold_sf"/>
</dbReference>
<proteinExistence type="predicted"/>
<accession>A0A1A7R4N5</accession>
<dbReference type="PANTHER" id="PTHR12302:SF3">
    <property type="entry name" value="SERINE_THREONINE-PROTEIN KINASE 31"/>
    <property type="match status" value="1"/>
</dbReference>
<dbReference type="PANTHER" id="PTHR12302">
    <property type="entry name" value="EBNA2 BINDING PROTEIN P100"/>
    <property type="match status" value="1"/>
</dbReference>
<dbReference type="GO" id="GO:0004519">
    <property type="term" value="F:endonuclease activity"/>
    <property type="evidence" value="ECO:0007669"/>
    <property type="project" value="UniProtKB-KW"/>
</dbReference>
<feature type="domain" description="TNase-like" evidence="6">
    <location>
        <begin position="22"/>
        <end position="144"/>
    </location>
</feature>
<keyword evidence="5" id="KW-0732">Signal</keyword>
<name>A0A1A7R4N5_9FLAO</name>
<keyword evidence="3" id="KW-0378">Hydrolase</keyword>
<feature type="compositionally biased region" description="Basic residues" evidence="4">
    <location>
        <begin position="156"/>
        <end position="165"/>
    </location>
</feature>
<evidence type="ECO:0000259" key="6">
    <source>
        <dbReference type="PROSITE" id="PS50830"/>
    </source>
</evidence>